<protein>
    <submittedName>
        <fullName evidence="4">LytTR family DNA-binding domain-containing protein</fullName>
    </submittedName>
</protein>
<dbReference type="InterPro" id="IPR007492">
    <property type="entry name" value="LytTR_DNA-bd_dom"/>
</dbReference>
<evidence type="ECO:0000259" key="2">
    <source>
        <dbReference type="PROSITE" id="PS50110"/>
    </source>
</evidence>
<comment type="caution">
    <text evidence="4">The sequence shown here is derived from an EMBL/GenBank/DDBJ whole genome shotgun (WGS) entry which is preliminary data.</text>
</comment>
<keyword evidence="4" id="KW-0238">DNA-binding</keyword>
<feature type="domain" description="HTH LytTR-type" evidence="3">
    <location>
        <begin position="149"/>
        <end position="237"/>
    </location>
</feature>
<dbReference type="InterPro" id="IPR001789">
    <property type="entry name" value="Sig_transdc_resp-reg_receiver"/>
</dbReference>
<reference evidence="5" key="1">
    <citation type="journal article" date="2019" name="Int. J. Syst. Evol. Microbiol.">
        <title>The Global Catalogue of Microorganisms (GCM) 10K type strain sequencing project: providing services to taxonomists for standard genome sequencing and annotation.</title>
        <authorList>
            <consortium name="The Broad Institute Genomics Platform"/>
            <consortium name="The Broad Institute Genome Sequencing Center for Infectious Disease"/>
            <person name="Wu L."/>
            <person name="Ma J."/>
        </authorList>
    </citation>
    <scope>NUCLEOTIDE SEQUENCE [LARGE SCALE GENOMIC DNA]</scope>
    <source>
        <strain evidence="5">JCM 18326</strain>
    </source>
</reference>
<dbReference type="PROSITE" id="PS50110">
    <property type="entry name" value="RESPONSE_REGULATORY"/>
    <property type="match status" value="1"/>
</dbReference>
<dbReference type="Pfam" id="PF00072">
    <property type="entry name" value="Response_reg"/>
    <property type="match status" value="1"/>
</dbReference>
<evidence type="ECO:0000256" key="1">
    <source>
        <dbReference type="PROSITE-ProRule" id="PRU00169"/>
    </source>
</evidence>
<organism evidence="4 5">
    <name type="scientific">Algivirga pacifica</name>
    <dbReference type="NCBI Taxonomy" id="1162670"/>
    <lineage>
        <taxon>Bacteria</taxon>
        <taxon>Pseudomonadati</taxon>
        <taxon>Bacteroidota</taxon>
        <taxon>Cytophagia</taxon>
        <taxon>Cytophagales</taxon>
        <taxon>Flammeovirgaceae</taxon>
        <taxon>Algivirga</taxon>
    </lineage>
</organism>
<dbReference type="SMART" id="SM00850">
    <property type="entry name" value="LytTR"/>
    <property type="match status" value="1"/>
</dbReference>
<dbReference type="SMART" id="SM00448">
    <property type="entry name" value="REC"/>
    <property type="match status" value="1"/>
</dbReference>
<evidence type="ECO:0000259" key="3">
    <source>
        <dbReference type="PROSITE" id="PS50930"/>
    </source>
</evidence>
<dbReference type="PANTHER" id="PTHR37299">
    <property type="entry name" value="TRANSCRIPTIONAL REGULATOR-RELATED"/>
    <property type="match status" value="1"/>
</dbReference>
<dbReference type="GO" id="GO:0003677">
    <property type="term" value="F:DNA binding"/>
    <property type="evidence" value="ECO:0007669"/>
    <property type="project" value="UniProtKB-KW"/>
</dbReference>
<feature type="modified residue" description="4-aspartylphosphate" evidence="1">
    <location>
        <position position="57"/>
    </location>
</feature>
<keyword evidence="5" id="KW-1185">Reference proteome</keyword>
<dbReference type="InterPro" id="IPR011006">
    <property type="entry name" value="CheY-like_superfamily"/>
</dbReference>
<dbReference type="EMBL" id="BAABJX010000020">
    <property type="protein sequence ID" value="GAA4828429.1"/>
    <property type="molecule type" value="Genomic_DNA"/>
</dbReference>
<accession>A0ABP9D8G6</accession>
<gene>
    <name evidence="4" type="ORF">GCM10023331_11830</name>
</gene>
<dbReference type="SUPFAM" id="SSF52172">
    <property type="entry name" value="CheY-like"/>
    <property type="match status" value="1"/>
</dbReference>
<dbReference type="Proteomes" id="UP001500298">
    <property type="component" value="Unassembled WGS sequence"/>
</dbReference>
<dbReference type="Gene3D" id="2.40.50.1020">
    <property type="entry name" value="LytTr DNA-binding domain"/>
    <property type="match status" value="1"/>
</dbReference>
<dbReference type="Pfam" id="PF04397">
    <property type="entry name" value="LytTR"/>
    <property type="match status" value="1"/>
</dbReference>
<proteinExistence type="predicted"/>
<name>A0ABP9D8G6_9BACT</name>
<evidence type="ECO:0000313" key="5">
    <source>
        <dbReference type="Proteomes" id="UP001500298"/>
    </source>
</evidence>
<feature type="domain" description="Response regulatory" evidence="2">
    <location>
        <begin position="6"/>
        <end position="116"/>
    </location>
</feature>
<dbReference type="InterPro" id="IPR046947">
    <property type="entry name" value="LytR-like"/>
</dbReference>
<dbReference type="PANTHER" id="PTHR37299:SF1">
    <property type="entry name" value="STAGE 0 SPORULATION PROTEIN A HOMOLOG"/>
    <property type="match status" value="1"/>
</dbReference>
<sequence length="240" mass="28342">MHMKVRCIAVDDEPLALELLSSYIQKTPFLELMGAYDSSLKAMEHVQREEVDLLFLDIHMPDLSGLEFSRTLNKERVIFTTAYQEHALEGYKVNAIDYLLKPFTYQEFLVAAQKALKLFELIKGREEEKENVSVQQDYLFVKSEYKLRKVLLNDILYIEGLKDYIKILTKEEMILCLSSLKGIEQKLPEDRFMRVHRSYIVALEKIEMIERSRVVFGDTYIPISEQYKEKFNKYLNSRML</sequence>
<evidence type="ECO:0000313" key="4">
    <source>
        <dbReference type="EMBL" id="GAA4828429.1"/>
    </source>
</evidence>
<dbReference type="Gene3D" id="3.40.50.2300">
    <property type="match status" value="1"/>
</dbReference>
<keyword evidence="1" id="KW-0597">Phosphoprotein</keyword>
<dbReference type="PROSITE" id="PS50930">
    <property type="entry name" value="HTH_LYTTR"/>
    <property type="match status" value="1"/>
</dbReference>